<feature type="compositionally biased region" description="Acidic residues" evidence="1">
    <location>
        <begin position="69"/>
        <end position="78"/>
    </location>
</feature>
<accession>A0ABQ9ZC18</accession>
<protein>
    <submittedName>
        <fullName evidence="2">Uncharacterized protein</fullName>
    </submittedName>
</protein>
<feature type="region of interest" description="Disordered" evidence="1">
    <location>
        <begin position="46"/>
        <end position="78"/>
    </location>
</feature>
<dbReference type="Proteomes" id="UP001234178">
    <property type="component" value="Unassembled WGS sequence"/>
</dbReference>
<evidence type="ECO:0000313" key="3">
    <source>
        <dbReference type="Proteomes" id="UP001234178"/>
    </source>
</evidence>
<evidence type="ECO:0000256" key="1">
    <source>
        <dbReference type="SAM" id="MobiDB-lite"/>
    </source>
</evidence>
<proteinExistence type="predicted"/>
<gene>
    <name evidence="2" type="ORF">OUZ56_019604</name>
</gene>
<feature type="compositionally biased region" description="Polar residues" evidence="1">
    <location>
        <begin position="46"/>
        <end position="67"/>
    </location>
</feature>
<organism evidence="2 3">
    <name type="scientific">Daphnia magna</name>
    <dbReference type="NCBI Taxonomy" id="35525"/>
    <lineage>
        <taxon>Eukaryota</taxon>
        <taxon>Metazoa</taxon>
        <taxon>Ecdysozoa</taxon>
        <taxon>Arthropoda</taxon>
        <taxon>Crustacea</taxon>
        <taxon>Branchiopoda</taxon>
        <taxon>Diplostraca</taxon>
        <taxon>Cladocera</taxon>
        <taxon>Anomopoda</taxon>
        <taxon>Daphniidae</taxon>
        <taxon>Daphnia</taxon>
    </lineage>
</organism>
<sequence length="78" mass="8791">MAQCEGVDDPCFNARKRVVHQVHSNYLWAAMYQNFRPKSLEATSLPAQFGRSLNHQTSTPNRFSKGNPTDDDGYASND</sequence>
<comment type="caution">
    <text evidence="2">The sequence shown here is derived from an EMBL/GenBank/DDBJ whole genome shotgun (WGS) entry which is preliminary data.</text>
</comment>
<reference evidence="2 3" key="1">
    <citation type="journal article" date="2023" name="Nucleic Acids Res.">
        <title>The hologenome of Daphnia magna reveals possible DNA methylation and microbiome-mediated evolution of the host genome.</title>
        <authorList>
            <person name="Chaturvedi A."/>
            <person name="Li X."/>
            <person name="Dhandapani V."/>
            <person name="Marshall H."/>
            <person name="Kissane S."/>
            <person name="Cuenca-Cambronero M."/>
            <person name="Asole G."/>
            <person name="Calvet F."/>
            <person name="Ruiz-Romero M."/>
            <person name="Marangio P."/>
            <person name="Guigo R."/>
            <person name="Rago D."/>
            <person name="Mirbahai L."/>
            <person name="Eastwood N."/>
            <person name="Colbourne J.K."/>
            <person name="Zhou J."/>
            <person name="Mallon E."/>
            <person name="Orsini L."/>
        </authorList>
    </citation>
    <scope>NUCLEOTIDE SEQUENCE [LARGE SCALE GENOMIC DNA]</scope>
    <source>
        <strain evidence="2">LRV0_1</strain>
    </source>
</reference>
<name>A0ABQ9ZC18_9CRUS</name>
<keyword evidence="3" id="KW-1185">Reference proteome</keyword>
<evidence type="ECO:0000313" key="2">
    <source>
        <dbReference type="EMBL" id="KAK4010461.1"/>
    </source>
</evidence>
<dbReference type="EMBL" id="JAOYFB010000003">
    <property type="protein sequence ID" value="KAK4010461.1"/>
    <property type="molecule type" value="Genomic_DNA"/>
</dbReference>